<dbReference type="SUPFAM" id="SSF55681">
    <property type="entry name" value="Class II aaRS and biotin synthetases"/>
    <property type="match status" value="1"/>
</dbReference>
<dbReference type="EMBL" id="UINC01171279">
    <property type="protein sequence ID" value="SVD75764.1"/>
    <property type="molecule type" value="Genomic_DNA"/>
</dbReference>
<dbReference type="InterPro" id="IPR042103">
    <property type="entry name" value="SerRS_1_N_sf"/>
</dbReference>
<dbReference type="GO" id="GO:0006412">
    <property type="term" value="P:translation"/>
    <property type="evidence" value="ECO:0007669"/>
    <property type="project" value="UniProtKB-KW"/>
</dbReference>
<organism evidence="10">
    <name type="scientific">marine metagenome</name>
    <dbReference type="NCBI Taxonomy" id="408172"/>
    <lineage>
        <taxon>unclassified sequences</taxon>
        <taxon>metagenomes</taxon>
        <taxon>ecological metagenomes</taxon>
    </lineage>
</organism>
<feature type="domain" description="Serine-tRNA synthetase type1 N-terminal" evidence="9">
    <location>
        <begin position="1"/>
        <end position="104"/>
    </location>
</feature>
<evidence type="ECO:0000259" key="9">
    <source>
        <dbReference type="Pfam" id="PF02403"/>
    </source>
</evidence>
<accession>A0A382XXY0</accession>
<evidence type="ECO:0000256" key="5">
    <source>
        <dbReference type="ARBA" id="ARBA00033352"/>
    </source>
</evidence>
<dbReference type="Gene3D" id="3.30.930.10">
    <property type="entry name" value="Bira Bifunctional Protein, Domain 2"/>
    <property type="match status" value="1"/>
</dbReference>
<dbReference type="Gene3D" id="1.10.287.40">
    <property type="entry name" value="Serine-tRNA synthetase, tRNA binding domain"/>
    <property type="match status" value="1"/>
</dbReference>
<dbReference type="InterPro" id="IPR015866">
    <property type="entry name" value="Ser-tRNA-synth_1_N"/>
</dbReference>
<evidence type="ECO:0000256" key="4">
    <source>
        <dbReference type="ARBA" id="ARBA00022917"/>
    </source>
</evidence>
<dbReference type="AlphaFoldDB" id="A0A382XXY0"/>
<feature type="non-terminal residue" evidence="10">
    <location>
        <position position="182"/>
    </location>
</feature>
<sequence length="182" mass="20599">MINIDTIRNNPEKVKADLARRGDESPIDDILSMDSIKRNLIHKTDNLRAKRNQISKELSVLENKPPDIINDMRNVGSDIKNLEVEIKNIEVDLNELLLNIPNLPEESVPDGLDESENKLVKTVGHPAKFDFAPKPHWELGLNLNIIDFNAGVNLSGSRFYVLKGKGATLQRALIQWMLNHHI</sequence>
<dbReference type="Pfam" id="PF02403">
    <property type="entry name" value="Seryl_tRNA_N"/>
    <property type="match status" value="1"/>
</dbReference>
<dbReference type="GO" id="GO:0004828">
    <property type="term" value="F:serine-tRNA ligase activity"/>
    <property type="evidence" value="ECO:0007669"/>
    <property type="project" value="UniProtKB-EC"/>
</dbReference>
<evidence type="ECO:0000256" key="6">
    <source>
        <dbReference type="ARBA" id="ARBA00047929"/>
    </source>
</evidence>
<keyword evidence="3" id="KW-0963">Cytoplasm</keyword>
<evidence type="ECO:0000313" key="10">
    <source>
        <dbReference type="EMBL" id="SVD75764.1"/>
    </source>
</evidence>
<keyword evidence="4" id="KW-0648">Protein biosynthesis</keyword>
<comment type="pathway">
    <text evidence="1">Aminoacyl-tRNA biosynthesis; selenocysteinyl-tRNA(Sec) biosynthesis; L-seryl-tRNA(Sec) from L-serine and tRNA(Sec): step 1/1.</text>
</comment>
<dbReference type="SUPFAM" id="SSF46589">
    <property type="entry name" value="tRNA-binding arm"/>
    <property type="match status" value="1"/>
</dbReference>
<dbReference type="PANTHER" id="PTHR43697:SF1">
    <property type="entry name" value="SERINE--TRNA LIGASE"/>
    <property type="match status" value="1"/>
</dbReference>
<dbReference type="InterPro" id="IPR045864">
    <property type="entry name" value="aa-tRNA-synth_II/BPL/LPL"/>
</dbReference>
<dbReference type="InterPro" id="IPR010978">
    <property type="entry name" value="tRNA-bd_arm"/>
</dbReference>
<evidence type="ECO:0000256" key="1">
    <source>
        <dbReference type="ARBA" id="ARBA00005045"/>
    </source>
</evidence>
<comment type="similarity">
    <text evidence="2">Belongs to the class-II aminoacyl-tRNA synthetase family. Type-1 seryl-tRNA synthetase subfamily.</text>
</comment>
<feature type="coiled-coil region" evidence="8">
    <location>
        <begin position="44"/>
        <end position="99"/>
    </location>
</feature>
<protein>
    <recommendedName>
        <fullName evidence="5">Seryl-tRNA(Ser/Sec) synthetase</fullName>
    </recommendedName>
</protein>
<evidence type="ECO:0000256" key="2">
    <source>
        <dbReference type="ARBA" id="ARBA00010728"/>
    </source>
</evidence>
<evidence type="ECO:0000256" key="7">
    <source>
        <dbReference type="ARBA" id="ARBA00048823"/>
    </source>
</evidence>
<comment type="catalytic activity">
    <reaction evidence="7">
        <text>tRNA(Ser) + L-serine + ATP = L-seryl-tRNA(Ser) + AMP + diphosphate + H(+)</text>
        <dbReference type="Rhea" id="RHEA:12292"/>
        <dbReference type="Rhea" id="RHEA-COMP:9669"/>
        <dbReference type="Rhea" id="RHEA-COMP:9703"/>
        <dbReference type="ChEBI" id="CHEBI:15378"/>
        <dbReference type="ChEBI" id="CHEBI:30616"/>
        <dbReference type="ChEBI" id="CHEBI:33019"/>
        <dbReference type="ChEBI" id="CHEBI:33384"/>
        <dbReference type="ChEBI" id="CHEBI:78442"/>
        <dbReference type="ChEBI" id="CHEBI:78533"/>
        <dbReference type="ChEBI" id="CHEBI:456215"/>
        <dbReference type="EC" id="6.1.1.11"/>
    </reaction>
</comment>
<gene>
    <name evidence="10" type="ORF">METZ01_LOCUS428618</name>
</gene>
<keyword evidence="8" id="KW-0175">Coiled coil</keyword>
<comment type="catalytic activity">
    <reaction evidence="6">
        <text>tRNA(Sec) + L-serine + ATP = L-seryl-tRNA(Sec) + AMP + diphosphate + H(+)</text>
        <dbReference type="Rhea" id="RHEA:42580"/>
        <dbReference type="Rhea" id="RHEA-COMP:9742"/>
        <dbReference type="Rhea" id="RHEA-COMP:10128"/>
        <dbReference type="ChEBI" id="CHEBI:15378"/>
        <dbReference type="ChEBI" id="CHEBI:30616"/>
        <dbReference type="ChEBI" id="CHEBI:33019"/>
        <dbReference type="ChEBI" id="CHEBI:33384"/>
        <dbReference type="ChEBI" id="CHEBI:78442"/>
        <dbReference type="ChEBI" id="CHEBI:78533"/>
        <dbReference type="ChEBI" id="CHEBI:456215"/>
        <dbReference type="EC" id="6.1.1.11"/>
    </reaction>
</comment>
<dbReference type="GO" id="GO:0000166">
    <property type="term" value="F:nucleotide binding"/>
    <property type="evidence" value="ECO:0007669"/>
    <property type="project" value="InterPro"/>
</dbReference>
<name>A0A382XXY0_9ZZZZ</name>
<evidence type="ECO:0000256" key="3">
    <source>
        <dbReference type="ARBA" id="ARBA00022490"/>
    </source>
</evidence>
<dbReference type="PANTHER" id="PTHR43697">
    <property type="entry name" value="SERYL-TRNA SYNTHETASE"/>
    <property type="match status" value="1"/>
</dbReference>
<evidence type="ECO:0000256" key="8">
    <source>
        <dbReference type="SAM" id="Coils"/>
    </source>
</evidence>
<reference evidence="10" key="1">
    <citation type="submission" date="2018-05" db="EMBL/GenBank/DDBJ databases">
        <authorList>
            <person name="Lanie J.A."/>
            <person name="Ng W.-L."/>
            <person name="Kazmierczak K.M."/>
            <person name="Andrzejewski T.M."/>
            <person name="Davidsen T.M."/>
            <person name="Wayne K.J."/>
            <person name="Tettelin H."/>
            <person name="Glass J.I."/>
            <person name="Rusch D."/>
            <person name="Podicherti R."/>
            <person name="Tsui H.-C.T."/>
            <person name="Winkler M.E."/>
        </authorList>
    </citation>
    <scope>NUCLEOTIDE SEQUENCE</scope>
</reference>
<proteinExistence type="inferred from homology"/>